<keyword evidence="5" id="KW-0472">Membrane</keyword>
<dbReference type="Proteomes" id="UP000199024">
    <property type="component" value="Unassembled WGS sequence"/>
</dbReference>
<dbReference type="SUPFAM" id="SSF49464">
    <property type="entry name" value="Carboxypeptidase regulatory domain-like"/>
    <property type="match status" value="1"/>
</dbReference>
<dbReference type="InterPro" id="IPR057601">
    <property type="entry name" value="Oar-like_b-barrel"/>
</dbReference>
<proteinExistence type="predicted"/>
<dbReference type="PANTHER" id="PTHR30069:SF46">
    <property type="entry name" value="OAR PROTEIN"/>
    <property type="match status" value="1"/>
</dbReference>
<evidence type="ECO:0000256" key="3">
    <source>
        <dbReference type="ARBA" id="ARBA00022452"/>
    </source>
</evidence>
<evidence type="ECO:0000313" key="10">
    <source>
        <dbReference type="EMBL" id="SFS01083.1"/>
    </source>
</evidence>
<dbReference type="InterPro" id="IPR036942">
    <property type="entry name" value="Beta-barrel_TonB_sf"/>
</dbReference>
<dbReference type="Gene3D" id="2.60.40.1120">
    <property type="entry name" value="Carboxypeptidase-like, regulatory domain"/>
    <property type="match status" value="1"/>
</dbReference>
<keyword evidence="3" id="KW-1134">Transmembrane beta strand</keyword>
<dbReference type="PANTHER" id="PTHR30069">
    <property type="entry name" value="TONB-DEPENDENT OUTER MEMBRANE RECEPTOR"/>
    <property type="match status" value="1"/>
</dbReference>
<dbReference type="GO" id="GO:0015344">
    <property type="term" value="F:siderophore uptake transmembrane transporter activity"/>
    <property type="evidence" value="ECO:0007669"/>
    <property type="project" value="TreeGrafter"/>
</dbReference>
<reference evidence="10 11" key="1">
    <citation type="submission" date="2016-10" db="EMBL/GenBank/DDBJ databases">
        <authorList>
            <person name="de Groot N.N."/>
        </authorList>
    </citation>
    <scope>NUCLEOTIDE SEQUENCE [LARGE SCALE GENOMIC DNA]</scope>
    <source>
        <strain evidence="10 11">DSM 21001</strain>
    </source>
</reference>
<dbReference type="OrthoDB" id="98091at2"/>
<dbReference type="EMBL" id="FOZL01000001">
    <property type="protein sequence ID" value="SFS01083.1"/>
    <property type="molecule type" value="Genomic_DNA"/>
</dbReference>
<evidence type="ECO:0000256" key="6">
    <source>
        <dbReference type="ARBA" id="ARBA00023237"/>
    </source>
</evidence>
<dbReference type="Gene3D" id="2.40.170.20">
    <property type="entry name" value="TonB-dependent receptor, beta-barrel domain"/>
    <property type="match status" value="1"/>
</dbReference>
<keyword evidence="10" id="KW-0675">Receptor</keyword>
<evidence type="ECO:0000256" key="5">
    <source>
        <dbReference type="ARBA" id="ARBA00023136"/>
    </source>
</evidence>
<dbReference type="InterPro" id="IPR012910">
    <property type="entry name" value="Plug_dom"/>
</dbReference>
<feature type="domain" description="TonB-dependent transporter Oar-like beta-barrel" evidence="9">
    <location>
        <begin position="244"/>
        <end position="1080"/>
    </location>
</feature>
<evidence type="ECO:0000256" key="1">
    <source>
        <dbReference type="ARBA" id="ARBA00004571"/>
    </source>
</evidence>
<keyword evidence="11" id="KW-1185">Reference proteome</keyword>
<dbReference type="AlphaFoldDB" id="A0A1I6LCD2"/>
<evidence type="ECO:0000256" key="7">
    <source>
        <dbReference type="SAM" id="SignalP"/>
    </source>
</evidence>
<dbReference type="InterPro" id="IPR008969">
    <property type="entry name" value="CarboxyPept-like_regulatory"/>
</dbReference>
<dbReference type="Pfam" id="PF13620">
    <property type="entry name" value="CarboxypepD_reg"/>
    <property type="match status" value="1"/>
</dbReference>
<feature type="chain" id="PRO_5011596042" evidence="7">
    <location>
        <begin position="24"/>
        <end position="1087"/>
    </location>
</feature>
<evidence type="ECO:0000259" key="9">
    <source>
        <dbReference type="Pfam" id="PF25183"/>
    </source>
</evidence>
<keyword evidence="2" id="KW-0813">Transport</keyword>
<dbReference type="Pfam" id="PF25183">
    <property type="entry name" value="OMP_b-brl_4"/>
    <property type="match status" value="1"/>
</dbReference>
<evidence type="ECO:0000259" key="8">
    <source>
        <dbReference type="Pfam" id="PF07715"/>
    </source>
</evidence>
<feature type="domain" description="TonB-dependent receptor plug" evidence="8">
    <location>
        <begin position="137"/>
        <end position="239"/>
    </location>
</feature>
<feature type="signal peptide" evidence="7">
    <location>
        <begin position="1"/>
        <end position="23"/>
    </location>
</feature>
<evidence type="ECO:0000256" key="2">
    <source>
        <dbReference type="ARBA" id="ARBA00022448"/>
    </source>
</evidence>
<dbReference type="InterPro" id="IPR039426">
    <property type="entry name" value="TonB-dep_rcpt-like"/>
</dbReference>
<comment type="subcellular location">
    <subcellularLocation>
        <location evidence="1">Cell outer membrane</location>
        <topology evidence="1">Multi-pass membrane protein</topology>
    </subcellularLocation>
</comment>
<keyword evidence="6" id="KW-0998">Cell outer membrane</keyword>
<protein>
    <submittedName>
        <fullName evidence="10">TonB-dependent Receptor Plug Domain</fullName>
    </submittedName>
</protein>
<organism evidence="10 11">
    <name type="scientific">Granulicella pectinivorans</name>
    <dbReference type="NCBI Taxonomy" id="474950"/>
    <lineage>
        <taxon>Bacteria</taxon>
        <taxon>Pseudomonadati</taxon>
        <taxon>Acidobacteriota</taxon>
        <taxon>Terriglobia</taxon>
        <taxon>Terriglobales</taxon>
        <taxon>Acidobacteriaceae</taxon>
        <taxon>Granulicella</taxon>
    </lineage>
</organism>
<dbReference type="GO" id="GO:0009279">
    <property type="term" value="C:cell outer membrane"/>
    <property type="evidence" value="ECO:0007669"/>
    <property type="project" value="UniProtKB-SubCell"/>
</dbReference>
<dbReference type="GO" id="GO:0044718">
    <property type="term" value="P:siderophore transmembrane transport"/>
    <property type="evidence" value="ECO:0007669"/>
    <property type="project" value="TreeGrafter"/>
</dbReference>
<evidence type="ECO:0000256" key="4">
    <source>
        <dbReference type="ARBA" id="ARBA00022692"/>
    </source>
</evidence>
<dbReference type="Pfam" id="PF07715">
    <property type="entry name" value="Plug"/>
    <property type="match status" value="1"/>
</dbReference>
<dbReference type="SUPFAM" id="SSF56935">
    <property type="entry name" value="Porins"/>
    <property type="match status" value="1"/>
</dbReference>
<dbReference type="STRING" id="474950.SAMN05421771_0542"/>
<keyword evidence="4" id="KW-0812">Transmembrane</keyword>
<accession>A0A1I6LCD2</accession>
<evidence type="ECO:0000313" key="11">
    <source>
        <dbReference type="Proteomes" id="UP000199024"/>
    </source>
</evidence>
<name>A0A1I6LCD2_9BACT</name>
<sequence>MKRMVLCLGVVAVFALAATVVMAQSATASLRGVVTDATNAIVPGADVVVTSTDTAQRHEGHADSHGEFSFQELFIGDYRVEVRSPGFATWVNSRIHLDVGNQSQIAVQLALASSQQTIEVSAQATRLQTNEIAQGAVVSEKEIAALPLSSRNFAQLGILQPGVRPASASLTVMGGFRRAGQNYEVNGQRPESNNFLVDGMRDINRMDGGYAFRPPADAIAEFRILTATAPAEFGGTSGGITTIVTRSGTNKLHGTLYDFVRNDALNANNYFAPRKERLRQNQFGLTAGGPIVPRHAYFFTYYEGIRNAQDVTHGVVVPTLAERAGDFSADAPILANATRTPYGNNIAGLINPITAKYLAYYPLPNTAQNPNLAQTTNLGHYSSDQGGIKADWLLRDADTISARYNYSTNQTLSPYSELGADVPGFPVGYFTNTHLAGLTETHTFSAKTVMTANVSFFQNHVLLDKRFSGLSPQSFGFGYASTRAEATGAPLIQLQGYSNVGDPIINPRDSVENNYSVSANVSHTQGKHVTSFGAQFRRIQLNGYQANFASGTFSFTVQGLTNNSLANFELGRPDIFTQAGGDFNRNLRGWELGAYAQDEFRVSPRFTLNYGVRYEITTPFKDLQNRLMAFTPGQQSTLHPNAPAGLLFPGDPGVADGITPIFFKDFAPRVGFAWDTRGNSQTVVRAAYGIFYDPLLNGVGMPFRAATSALPSVVIRTLTGTINYANPTAAIANPFTSGQFALPASTFTLDRKLIPPYTQDWNVTIDQSLHGQILSIGYIGAKGTRLPRLIEANPAIYQPGATLANSGRRRLYSGCTLTTGTCSLGTAGLVVGNANSSFHSGQVSLTRRGTPSLNYTLAYTFSKDLDYTSSLHMSGPAPWLMLGELDIPQNNQNLKGEYGRSLFDSRHRFAASVIYTVPFAHHLQGFSRTLLDGWQASGLLALNSNTPFTVYDSANVSLQAPHPGVSGMFGDRPNVVGNPNKGAPHTVNQWVSRSAFQRLDPVANAGQFGNESRNSIDGPAFGSLDAAVDKSFPLSESTRLLFRAEAFNVTNHTNFIVPINDINSPVFGQIVEAQSPRVLQFALKLQR</sequence>
<keyword evidence="7" id="KW-0732">Signal</keyword>
<gene>
    <name evidence="10" type="ORF">SAMN05421771_0542</name>
</gene>